<dbReference type="Pfam" id="PF16486">
    <property type="entry name" value="ArgoN"/>
    <property type="match status" value="1"/>
</dbReference>
<comment type="similarity">
    <text evidence="1">Belongs to the argonaute family.</text>
</comment>
<feature type="domain" description="PAZ" evidence="2">
    <location>
        <begin position="213"/>
        <end position="326"/>
    </location>
</feature>
<dbReference type="InterPro" id="IPR032474">
    <property type="entry name" value="Argonaute_N"/>
</dbReference>
<reference evidence="4 5" key="1">
    <citation type="submission" date="2020-12" db="EMBL/GenBank/DDBJ databases">
        <title>Metabolic potential, ecology and presence of endohyphal bacteria is reflected in genomic diversity of Mucoromycotina.</title>
        <authorList>
            <person name="Muszewska A."/>
            <person name="Okrasinska A."/>
            <person name="Steczkiewicz K."/>
            <person name="Drgas O."/>
            <person name="Orlowska M."/>
            <person name="Perlinska-Lenart U."/>
            <person name="Aleksandrzak-Piekarczyk T."/>
            <person name="Szatraj K."/>
            <person name="Zielenkiewicz U."/>
            <person name="Pilsyk S."/>
            <person name="Malc E."/>
            <person name="Mieczkowski P."/>
            <person name="Kruszewska J.S."/>
            <person name="Biernat P."/>
            <person name="Pawlowska J."/>
        </authorList>
    </citation>
    <scope>NUCLEOTIDE SEQUENCE [LARGE SCALE GENOMIC DNA]</scope>
    <source>
        <strain evidence="4 5">CBS 142.35</strain>
    </source>
</reference>
<proteinExistence type="inferred from homology"/>
<dbReference type="GO" id="GO:0003723">
    <property type="term" value="F:RNA binding"/>
    <property type="evidence" value="ECO:0007669"/>
    <property type="project" value="InterPro"/>
</dbReference>
<dbReference type="AlphaFoldDB" id="A0A8H7S3M7"/>
<dbReference type="InterPro" id="IPR012337">
    <property type="entry name" value="RNaseH-like_sf"/>
</dbReference>
<dbReference type="InterPro" id="IPR032472">
    <property type="entry name" value="ArgoL2"/>
</dbReference>
<dbReference type="Pfam" id="PF08699">
    <property type="entry name" value="ArgoL1"/>
    <property type="match status" value="1"/>
</dbReference>
<comment type="caution">
    <text evidence="4">The sequence shown here is derived from an EMBL/GenBank/DDBJ whole genome shotgun (WGS) entry which is preliminary data.</text>
</comment>
<dbReference type="Gene3D" id="3.30.420.10">
    <property type="entry name" value="Ribonuclease H-like superfamily/Ribonuclease H"/>
    <property type="match status" value="1"/>
</dbReference>
<dbReference type="PROSITE" id="PS50821">
    <property type="entry name" value="PAZ"/>
    <property type="match status" value="1"/>
</dbReference>
<feature type="domain" description="Piwi" evidence="3">
    <location>
        <begin position="499"/>
        <end position="800"/>
    </location>
</feature>
<gene>
    <name evidence="4" type="ORF">INT45_007560</name>
</gene>
<dbReference type="InterPro" id="IPR003100">
    <property type="entry name" value="PAZ_dom"/>
</dbReference>
<dbReference type="SMART" id="SM00949">
    <property type="entry name" value="PAZ"/>
    <property type="match status" value="1"/>
</dbReference>
<dbReference type="SMART" id="SM01163">
    <property type="entry name" value="DUF1785"/>
    <property type="match status" value="1"/>
</dbReference>
<accession>A0A8H7S3M7</accession>
<dbReference type="Pfam" id="PF16488">
    <property type="entry name" value="ArgoL2"/>
    <property type="match status" value="1"/>
</dbReference>
<name>A0A8H7S3M7_9FUNG</name>
<dbReference type="Gene3D" id="3.40.50.2300">
    <property type="match status" value="1"/>
</dbReference>
<dbReference type="EMBL" id="JAEPRB010000091">
    <property type="protein sequence ID" value="KAG2222124.1"/>
    <property type="molecule type" value="Genomic_DNA"/>
</dbReference>
<sequence length="837" mass="95243">MSLQLTELPLRSDRGTAGKQITIRSNSFLLESFGQGNVHHYDIVIDGDQKSPPALNRKVWKGFEDFYQQGQESLRNIGAVYDGRKNMYTFKPLKLNDEKQLFKIDIQGKEHRLQIQKVAEINMMELQRFLDKKGSLTPNILTAIMAMDIMIRQMPSLTYPAVFGRSFYTPQEKRLLPGGVEVWQGFYQSVRPGVGKMYVNVDVSATVFYQSGPLPELVTKILGRRSLDELRRGLHDRDRHKLEKILKNLQVETNHRGENNRRKYKIMKLIPSTPDKTTFETDDGKKWTISQYFQSNYNLRLKYPFLPCVVIKKDVFVPMEILNVVSGQRYMKKLDEKQTADMIKFTCQKPHVRSNKIQQGFSLMKYKENPYMQHFGMKVKPEMHTIQARVLQTPKLSYHDSSENATFAPKEGAWNLRAKKVFQGVILHSWSVVIFTSGLPKPVIDKFIRQMCETFISTGVNVTNRNPPMTNANPQGNIEQTLKDAYMKAGNAVKSAPQLILCILPGKGVALYAEIKRISDTVLGLPTQCIQSIHVNQAKAQYCANVCLKVNVKLGGFNVQLPKQQIPFLSQAPTIIFGADVTHPSPGDFNKPSIAAVTASMDARGVRYSAATRVQENRVEQIQDLEGMVKEHLKSFYRASGQKPVRILFYRDGVSEGQFAMVLKEEISQIQRACASLDKGYKPKITFVVVQKRHHTRFFPIKPTDADRSGNCPAGTVVDTDIVHPFEFDFYLQSHAGLQGTSRPTHYHVLMDENKFTSDSLQELTYRLCYIYNRATRSVSLVPPVYYAHLLAARARFHRRGDEWSDSGATSETQDAAQQLASYAPVNSKLNSVMYYM</sequence>
<dbReference type="Pfam" id="PF02171">
    <property type="entry name" value="Piwi"/>
    <property type="match status" value="1"/>
</dbReference>
<dbReference type="CDD" id="cd02846">
    <property type="entry name" value="PAZ_argonaute_like"/>
    <property type="match status" value="1"/>
</dbReference>
<dbReference type="InterPro" id="IPR003165">
    <property type="entry name" value="Piwi"/>
</dbReference>
<dbReference type="SUPFAM" id="SSF101690">
    <property type="entry name" value="PAZ domain"/>
    <property type="match status" value="1"/>
</dbReference>
<evidence type="ECO:0000313" key="5">
    <source>
        <dbReference type="Proteomes" id="UP000646827"/>
    </source>
</evidence>
<evidence type="ECO:0008006" key="6">
    <source>
        <dbReference type="Google" id="ProtNLM"/>
    </source>
</evidence>
<dbReference type="Pfam" id="PF16487">
    <property type="entry name" value="ArgoMid"/>
    <property type="match status" value="1"/>
</dbReference>
<organism evidence="4 5">
    <name type="scientific">Circinella minor</name>
    <dbReference type="NCBI Taxonomy" id="1195481"/>
    <lineage>
        <taxon>Eukaryota</taxon>
        <taxon>Fungi</taxon>
        <taxon>Fungi incertae sedis</taxon>
        <taxon>Mucoromycota</taxon>
        <taxon>Mucoromycotina</taxon>
        <taxon>Mucoromycetes</taxon>
        <taxon>Mucorales</taxon>
        <taxon>Lichtheimiaceae</taxon>
        <taxon>Circinella</taxon>
    </lineage>
</organism>
<evidence type="ECO:0000259" key="3">
    <source>
        <dbReference type="PROSITE" id="PS50822"/>
    </source>
</evidence>
<dbReference type="PANTHER" id="PTHR22891">
    <property type="entry name" value="EUKARYOTIC TRANSLATION INITIATION FACTOR 2C"/>
    <property type="match status" value="1"/>
</dbReference>
<dbReference type="InterPro" id="IPR036397">
    <property type="entry name" value="RNaseH_sf"/>
</dbReference>
<dbReference type="InterPro" id="IPR036085">
    <property type="entry name" value="PAZ_dom_sf"/>
</dbReference>
<dbReference type="InterPro" id="IPR014811">
    <property type="entry name" value="ArgoL1"/>
</dbReference>
<dbReference type="SUPFAM" id="SSF53098">
    <property type="entry name" value="Ribonuclease H-like"/>
    <property type="match status" value="1"/>
</dbReference>
<evidence type="ECO:0000256" key="1">
    <source>
        <dbReference type="RuleBase" id="RU361178"/>
    </source>
</evidence>
<keyword evidence="5" id="KW-1185">Reference proteome</keyword>
<evidence type="ECO:0000259" key="2">
    <source>
        <dbReference type="PROSITE" id="PS50821"/>
    </source>
</evidence>
<protein>
    <recommendedName>
        <fullName evidence="6">Piwi-domain-containing protein</fullName>
    </recommendedName>
</protein>
<dbReference type="InterPro" id="IPR032473">
    <property type="entry name" value="Argonaute_Mid_dom"/>
</dbReference>
<dbReference type="Gene3D" id="2.170.260.10">
    <property type="entry name" value="paz domain"/>
    <property type="match status" value="1"/>
</dbReference>
<dbReference type="PROSITE" id="PS50822">
    <property type="entry name" value="PIWI"/>
    <property type="match status" value="1"/>
</dbReference>
<dbReference type="InterPro" id="IPR045246">
    <property type="entry name" value="Piwi_ago-like"/>
</dbReference>
<dbReference type="Proteomes" id="UP000646827">
    <property type="component" value="Unassembled WGS sequence"/>
</dbReference>
<dbReference type="Pfam" id="PF02170">
    <property type="entry name" value="PAZ"/>
    <property type="match status" value="1"/>
</dbReference>
<dbReference type="SMART" id="SM00950">
    <property type="entry name" value="Piwi"/>
    <property type="match status" value="1"/>
</dbReference>
<evidence type="ECO:0000313" key="4">
    <source>
        <dbReference type="EMBL" id="KAG2222124.1"/>
    </source>
</evidence>
<dbReference type="OrthoDB" id="10252740at2759"/>
<dbReference type="CDD" id="cd04657">
    <property type="entry name" value="Piwi_ago-like"/>
    <property type="match status" value="1"/>
</dbReference>